<proteinExistence type="predicted"/>
<accession>W7MX81</accession>
<dbReference type="KEGG" id="fvr:FVEG_14067"/>
<reference evidence="1 2" key="2">
    <citation type="journal article" date="2010" name="Nature">
        <title>Comparative genomics reveals mobile pathogenicity chromosomes in Fusarium.</title>
        <authorList>
            <person name="Ma L.J."/>
            <person name="van der Does H.C."/>
            <person name="Borkovich K.A."/>
            <person name="Coleman J.J."/>
            <person name="Daboussi M.J."/>
            <person name="Di Pietro A."/>
            <person name="Dufresne M."/>
            <person name="Freitag M."/>
            <person name="Grabherr M."/>
            <person name="Henrissat B."/>
            <person name="Houterman P.M."/>
            <person name="Kang S."/>
            <person name="Shim W.B."/>
            <person name="Woloshuk C."/>
            <person name="Xie X."/>
            <person name="Xu J.R."/>
            <person name="Antoniw J."/>
            <person name="Baker S.E."/>
            <person name="Bluhm B.H."/>
            <person name="Breakspear A."/>
            <person name="Brown D.W."/>
            <person name="Butchko R.A."/>
            <person name="Chapman S."/>
            <person name="Coulson R."/>
            <person name="Coutinho P.M."/>
            <person name="Danchin E.G."/>
            <person name="Diener A."/>
            <person name="Gale L.R."/>
            <person name="Gardiner D.M."/>
            <person name="Goff S."/>
            <person name="Hammond-Kosack K.E."/>
            <person name="Hilburn K."/>
            <person name="Hua-Van A."/>
            <person name="Jonkers W."/>
            <person name="Kazan K."/>
            <person name="Kodira C.D."/>
            <person name="Koehrsen M."/>
            <person name="Kumar L."/>
            <person name="Lee Y.H."/>
            <person name="Li L."/>
            <person name="Manners J.M."/>
            <person name="Miranda-Saavedra D."/>
            <person name="Mukherjee M."/>
            <person name="Park G."/>
            <person name="Park J."/>
            <person name="Park S.Y."/>
            <person name="Proctor R.H."/>
            <person name="Regev A."/>
            <person name="Ruiz-Roldan M.C."/>
            <person name="Sain D."/>
            <person name="Sakthikumar S."/>
            <person name="Sykes S."/>
            <person name="Schwartz D.C."/>
            <person name="Turgeon B.G."/>
            <person name="Wapinski I."/>
            <person name="Yoder O."/>
            <person name="Young S."/>
            <person name="Zeng Q."/>
            <person name="Zhou S."/>
            <person name="Galagan J."/>
            <person name="Cuomo C.A."/>
            <person name="Kistler H.C."/>
            <person name="Rep M."/>
        </authorList>
    </citation>
    <scope>NUCLEOTIDE SEQUENCE [LARGE SCALE GENOMIC DNA]</scope>
    <source>
        <strain evidence="2">M3125 / FGSC 7600</strain>
    </source>
</reference>
<evidence type="ECO:0000313" key="2">
    <source>
        <dbReference type="Proteomes" id="UP000009096"/>
    </source>
</evidence>
<evidence type="ECO:0000313" key="1">
    <source>
        <dbReference type="EMBL" id="EWG55961.1"/>
    </source>
</evidence>
<dbReference type="AlphaFoldDB" id="W7MX81"/>
<organism evidence="1 2">
    <name type="scientific">Gibberella moniliformis (strain M3125 / FGSC 7600)</name>
    <name type="common">Maize ear and stalk rot fungus</name>
    <name type="synonym">Fusarium verticillioides</name>
    <dbReference type="NCBI Taxonomy" id="334819"/>
    <lineage>
        <taxon>Eukaryota</taxon>
        <taxon>Fungi</taxon>
        <taxon>Dikarya</taxon>
        <taxon>Ascomycota</taxon>
        <taxon>Pezizomycotina</taxon>
        <taxon>Sordariomycetes</taxon>
        <taxon>Hypocreomycetidae</taxon>
        <taxon>Hypocreales</taxon>
        <taxon>Nectriaceae</taxon>
        <taxon>Fusarium</taxon>
        <taxon>Fusarium fujikuroi species complex</taxon>
    </lineage>
</organism>
<dbReference type="HOGENOM" id="CLU_1713430_0_0_1"/>
<dbReference type="eggNOG" id="ENOG502RAG4">
    <property type="taxonomic scope" value="Eukaryota"/>
</dbReference>
<sequence length="153" mass="18276">MSRTPRTPRDYDSHFRGYKIERVSQSSKRVDWETSDLKIFYCHMARYQITSREDLQRGFDELTRNLGIMDRSESYKKAVMDKALSSMHYHVTKKFREPRTQVLVPTTELDPAGDYVWKWPRYSLQWLRDDWGGDLYLVLNEEDCNVLRSDLPG</sequence>
<reference evidence="2" key="1">
    <citation type="journal article" date="2007" name="Science">
        <title>The Fusarium graminearum genome reveals a link between localized polymorphism and pathogen specialization.</title>
        <authorList>
            <person name="Cuomo C.A."/>
            <person name="Gueldener U."/>
            <person name="Xu J.-R."/>
            <person name="Trail F."/>
            <person name="Turgeon B.G."/>
            <person name="Di Pietro A."/>
            <person name="Walton J.D."/>
            <person name="Ma L.-J."/>
            <person name="Baker S.E."/>
            <person name="Rep M."/>
            <person name="Adam G."/>
            <person name="Antoniw J."/>
            <person name="Baldwin T."/>
            <person name="Calvo S.E."/>
            <person name="Chang Y.-L."/>
            <person name="DeCaprio D."/>
            <person name="Gale L.R."/>
            <person name="Gnerre S."/>
            <person name="Goswami R.S."/>
            <person name="Hammond-Kosack K."/>
            <person name="Harris L.J."/>
            <person name="Hilburn K."/>
            <person name="Kennell J.C."/>
            <person name="Kroken S."/>
            <person name="Magnuson J.K."/>
            <person name="Mannhaupt G."/>
            <person name="Mauceli E.W."/>
            <person name="Mewes H.-W."/>
            <person name="Mitterbauer R."/>
            <person name="Muehlbauer G."/>
            <person name="Muensterkoetter M."/>
            <person name="Nelson D."/>
            <person name="O'Donnell K."/>
            <person name="Ouellet T."/>
            <person name="Qi W."/>
            <person name="Quesneville H."/>
            <person name="Roncero M.I.G."/>
            <person name="Seong K.-Y."/>
            <person name="Tetko I.V."/>
            <person name="Urban M."/>
            <person name="Waalwijk C."/>
            <person name="Ward T.J."/>
            <person name="Yao J."/>
            <person name="Birren B.W."/>
            <person name="Kistler H.C."/>
        </authorList>
    </citation>
    <scope>NUCLEOTIDE SEQUENCE [LARGE SCALE GENOMIC DNA]</scope>
    <source>
        <strain evidence="2">M3125 / FGSC 7600</strain>
    </source>
</reference>
<protein>
    <submittedName>
        <fullName evidence="1">Uncharacterized protein</fullName>
    </submittedName>
</protein>
<gene>
    <name evidence="1" type="ORF">FVEG_14067</name>
</gene>
<dbReference type="GeneID" id="30071351"/>
<dbReference type="Proteomes" id="UP000009096">
    <property type="component" value="Unassembled WGS sequence"/>
</dbReference>
<name>W7MX81_GIBM7</name>
<dbReference type="RefSeq" id="XP_018762152.1">
    <property type="nucleotide sequence ID" value="XM_018903403.1"/>
</dbReference>
<keyword evidence="2" id="KW-1185">Reference proteome</keyword>
<dbReference type="OrthoDB" id="5085634at2759"/>
<dbReference type="VEuPathDB" id="FungiDB:FVEG_14067"/>
<dbReference type="EMBL" id="DS022267">
    <property type="protein sequence ID" value="EWG55961.1"/>
    <property type="molecule type" value="Genomic_DNA"/>
</dbReference>